<organism evidence="4 5">
    <name type="scientific">Sphingomonas parva</name>
    <dbReference type="NCBI Taxonomy" id="2555898"/>
    <lineage>
        <taxon>Bacteria</taxon>
        <taxon>Pseudomonadati</taxon>
        <taxon>Pseudomonadota</taxon>
        <taxon>Alphaproteobacteria</taxon>
        <taxon>Sphingomonadales</taxon>
        <taxon>Sphingomonadaceae</taxon>
        <taxon>Sphingomonas</taxon>
    </lineage>
</organism>
<sequence>MEKTRCLSMLPPVLGWSVVVALSCCVYVVEDDDAVARSLTVLLQLCGYEPIRFESADRLLEKADELAPGCLLIDYSLPGTNGLAALEMLHDCGLRWPAILMTGYDLCAVEIDAKRAGFRCVLEKPFDTERLAAELGAIAPAVPGSRSACGGRAGEVRSILAATARRTLRASPAFSR</sequence>
<dbReference type="GO" id="GO:0000160">
    <property type="term" value="P:phosphorelay signal transduction system"/>
    <property type="evidence" value="ECO:0007669"/>
    <property type="project" value="InterPro"/>
</dbReference>
<dbReference type="InterPro" id="IPR050595">
    <property type="entry name" value="Bact_response_regulator"/>
</dbReference>
<evidence type="ECO:0000256" key="2">
    <source>
        <dbReference type="PROSITE-ProRule" id="PRU00169"/>
    </source>
</evidence>
<name>A0A4Y8ZT31_9SPHN</name>
<keyword evidence="5" id="KW-1185">Reference proteome</keyword>
<dbReference type="SMART" id="SM00448">
    <property type="entry name" value="REC"/>
    <property type="match status" value="1"/>
</dbReference>
<evidence type="ECO:0000313" key="5">
    <source>
        <dbReference type="Proteomes" id="UP000298213"/>
    </source>
</evidence>
<evidence type="ECO:0000256" key="1">
    <source>
        <dbReference type="ARBA" id="ARBA00022553"/>
    </source>
</evidence>
<feature type="domain" description="Response regulatory" evidence="3">
    <location>
        <begin position="25"/>
        <end position="139"/>
    </location>
</feature>
<accession>A0A4Y8ZT31</accession>
<dbReference type="AlphaFoldDB" id="A0A4Y8ZT31"/>
<dbReference type="EMBL" id="SPDV01000009">
    <property type="protein sequence ID" value="TFI59074.1"/>
    <property type="molecule type" value="Genomic_DNA"/>
</dbReference>
<dbReference type="PROSITE" id="PS51257">
    <property type="entry name" value="PROKAR_LIPOPROTEIN"/>
    <property type="match status" value="1"/>
</dbReference>
<evidence type="ECO:0000259" key="3">
    <source>
        <dbReference type="PROSITE" id="PS50110"/>
    </source>
</evidence>
<dbReference type="Pfam" id="PF00072">
    <property type="entry name" value="Response_reg"/>
    <property type="match status" value="1"/>
</dbReference>
<dbReference type="SUPFAM" id="SSF52172">
    <property type="entry name" value="CheY-like"/>
    <property type="match status" value="1"/>
</dbReference>
<dbReference type="Gene3D" id="3.40.50.2300">
    <property type="match status" value="1"/>
</dbReference>
<keyword evidence="1 2" id="KW-0597">Phosphoprotein</keyword>
<proteinExistence type="predicted"/>
<protein>
    <submittedName>
        <fullName evidence="4">Response regulator</fullName>
    </submittedName>
</protein>
<dbReference type="InterPro" id="IPR001789">
    <property type="entry name" value="Sig_transdc_resp-reg_receiver"/>
</dbReference>
<gene>
    <name evidence="4" type="ORF">E2493_05990</name>
</gene>
<dbReference type="PANTHER" id="PTHR44591">
    <property type="entry name" value="STRESS RESPONSE REGULATOR PROTEIN 1"/>
    <property type="match status" value="1"/>
</dbReference>
<dbReference type="OrthoDB" id="9808843at2"/>
<dbReference type="InterPro" id="IPR011006">
    <property type="entry name" value="CheY-like_superfamily"/>
</dbReference>
<dbReference type="PANTHER" id="PTHR44591:SF25">
    <property type="entry name" value="CHEMOTAXIS TWO-COMPONENT RESPONSE REGULATOR"/>
    <property type="match status" value="1"/>
</dbReference>
<feature type="modified residue" description="4-aspartylphosphate" evidence="2">
    <location>
        <position position="74"/>
    </location>
</feature>
<evidence type="ECO:0000313" key="4">
    <source>
        <dbReference type="EMBL" id="TFI59074.1"/>
    </source>
</evidence>
<reference evidence="4 5" key="1">
    <citation type="submission" date="2019-03" db="EMBL/GenBank/DDBJ databases">
        <title>Genome sequence of Sphingomonas sp. 17J27-24.</title>
        <authorList>
            <person name="Kim M."/>
            <person name="Maeng S."/>
            <person name="Sathiyaraj S."/>
        </authorList>
    </citation>
    <scope>NUCLEOTIDE SEQUENCE [LARGE SCALE GENOMIC DNA]</scope>
    <source>
        <strain evidence="4 5">17J27-24</strain>
    </source>
</reference>
<dbReference type="RefSeq" id="WP_135084739.1">
    <property type="nucleotide sequence ID" value="NZ_SPDV01000009.1"/>
</dbReference>
<dbReference type="PROSITE" id="PS50110">
    <property type="entry name" value="RESPONSE_REGULATORY"/>
    <property type="match status" value="1"/>
</dbReference>
<dbReference type="Proteomes" id="UP000298213">
    <property type="component" value="Unassembled WGS sequence"/>
</dbReference>
<comment type="caution">
    <text evidence="4">The sequence shown here is derived from an EMBL/GenBank/DDBJ whole genome shotgun (WGS) entry which is preliminary data.</text>
</comment>